<evidence type="ECO:0000256" key="1">
    <source>
        <dbReference type="SAM" id="SignalP"/>
    </source>
</evidence>
<keyword evidence="1" id="KW-0732">Signal</keyword>
<evidence type="ECO:0000313" key="2">
    <source>
        <dbReference type="EMBL" id="KAF7335890.1"/>
    </source>
</evidence>
<keyword evidence="3" id="KW-1185">Reference proteome</keyword>
<protein>
    <submittedName>
        <fullName evidence="2">Uncharacterized protein</fullName>
    </submittedName>
</protein>
<gene>
    <name evidence="2" type="ORF">MSAN_02326000</name>
</gene>
<sequence>MAPSPFLLALFPLLLFPLTAADTCNADNCLRALLAPEITSSALSFCNSYTIGLSGTAAPTPTFVPTSCSPQRMSSACYCADNVANPTFTPAACPTSGQIVQNPSFYGRAVQQGARNEDIRPWVLAVPTGTPGCVPADSYSTADMDGIWGDPKSIECSFDPVIGGLSTITQDIQLCPSTKYTLRIATACDFWTGRGDFGIQFQVSISGSVILPWGPVCPVCQASASPFGDDDCRSFAVYEEQSAVFTSPASGKGSLMISVRQAAGLNVTQVPALFDQIFVNPIGDTSELDPSNPF</sequence>
<dbReference type="AlphaFoldDB" id="A0A8H7CFX8"/>
<dbReference type="EMBL" id="JACAZH010000039">
    <property type="protein sequence ID" value="KAF7335890.1"/>
    <property type="molecule type" value="Genomic_DNA"/>
</dbReference>
<feature type="chain" id="PRO_5034308400" evidence="1">
    <location>
        <begin position="22"/>
        <end position="294"/>
    </location>
</feature>
<dbReference type="Proteomes" id="UP000623467">
    <property type="component" value="Unassembled WGS sequence"/>
</dbReference>
<organism evidence="2 3">
    <name type="scientific">Mycena sanguinolenta</name>
    <dbReference type="NCBI Taxonomy" id="230812"/>
    <lineage>
        <taxon>Eukaryota</taxon>
        <taxon>Fungi</taxon>
        <taxon>Dikarya</taxon>
        <taxon>Basidiomycota</taxon>
        <taxon>Agaricomycotina</taxon>
        <taxon>Agaricomycetes</taxon>
        <taxon>Agaricomycetidae</taxon>
        <taxon>Agaricales</taxon>
        <taxon>Marasmiineae</taxon>
        <taxon>Mycenaceae</taxon>
        <taxon>Mycena</taxon>
    </lineage>
</organism>
<proteinExistence type="predicted"/>
<dbReference type="OrthoDB" id="2856890at2759"/>
<name>A0A8H7CFX8_9AGAR</name>
<evidence type="ECO:0000313" key="3">
    <source>
        <dbReference type="Proteomes" id="UP000623467"/>
    </source>
</evidence>
<feature type="signal peptide" evidence="1">
    <location>
        <begin position="1"/>
        <end position="21"/>
    </location>
</feature>
<comment type="caution">
    <text evidence="2">The sequence shown here is derived from an EMBL/GenBank/DDBJ whole genome shotgun (WGS) entry which is preliminary data.</text>
</comment>
<accession>A0A8H7CFX8</accession>
<reference evidence="2" key="1">
    <citation type="submission" date="2020-05" db="EMBL/GenBank/DDBJ databases">
        <title>Mycena genomes resolve the evolution of fungal bioluminescence.</title>
        <authorList>
            <person name="Tsai I.J."/>
        </authorList>
    </citation>
    <scope>NUCLEOTIDE SEQUENCE</scope>
    <source>
        <strain evidence="2">160909Yilan</strain>
    </source>
</reference>